<feature type="region of interest" description="Disordered" evidence="1">
    <location>
        <begin position="1"/>
        <end position="35"/>
    </location>
</feature>
<dbReference type="Proteomes" id="UP000056109">
    <property type="component" value="Chromosome I"/>
</dbReference>
<dbReference type="KEGG" id="asz:ASN_1002"/>
<sequence>MWPDETGDAPAAHIMDGVNRPDTDQIQKRSRLSHSPRARIPAISPRLLLAARICRTLAPLELRVSLLR</sequence>
<evidence type="ECO:0000313" key="3">
    <source>
        <dbReference type="Proteomes" id="UP000056109"/>
    </source>
</evidence>
<gene>
    <name evidence="2" type="ORF">ASN_1002</name>
</gene>
<organism evidence="2 3">
    <name type="scientific">Acetobacter senegalensis</name>
    <dbReference type="NCBI Taxonomy" id="446692"/>
    <lineage>
        <taxon>Bacteria</taxon>
        <taxon>Pseudomonadati</taxon>
        <taxon>Pseudomonadota</taxon>
        <taxon>Alphaproteobacteria</taxon>
        <taxon>Acetobacterales</taxon>
        <taxon>Acetobacteraceae</taxon>
        <taxon>Acetobacter</taxon>
    </lineage>
</organism>
<evidence type="ECO:0000256" key="1">
    <source>
        <dbReference type="SAM" id="MobiDB-lite"/>
    </source>
</evidence>
<dbReference type="AlphaFoldDB" id="A0A0U5ES24"/>
<name>A0A0U5ES24_9PROT</name>
<evidence type="ECO:0000313" key="2">
    <source>
        <dbReference type="EMBL" id="CEF40395.1"/>
    </source>
</evidence>
<reference evidence="3" key="1">
    <citation type="submission" date="2014-09" db="EMBL/GenBank/DDBJ databases">
        <authorList>
            <person name="Illeghems K.G."/>
        </authorList>
    </citation>
    <scope>NUCLEOTIDE SEQUENCE [LARGE SCALE GENOMIC DNA]</scope>
    <source>
        <strain evidence="3">108B</strain>
    </source>
</reference>
<keyword evidence="3" id="KW-1185">Reference proteome</keyword>
<protein>
    <submittedName>
        <fullName evidence="2">Uncharacterized protein</fullName>
    </submittedName>
</protein>
<dbReference type="PATRIC" id="fig|446692.3.peg.997"/>
<dbReference type="EMBL" id="LN606600">
    <property type="protein sequence ID" value="CEF40395.1"/>
    <property type="molecule type" value="Genomic_DNA"/>
</dbReference>
<proteinExistence type="predicted"/>
<accession>A0A0U5ES24</accession>